<dbReference type="InterPro" id="IPR029055">
    <property type="entry name" value="Ntn_hydrolases_N"/>
</dbReference>
<dbReference type="PIRSF" id="PIRSF001227">
    <property type="entry name" value="Pen_acylase"/>
    <property type="match status" value="1"/>
</dbReference>
<proteinExistence type="inferred from homology"/>
<dbReference type="Gene3D" id="1.10.439.10">
    <property type="entry name" value="Penicillin Amidohydrolase, domain 1"/>
    <property type="match status" value="1"/>
</dbReference>
<evidence type="ECO:0000256" key="4">
    <source>
        <dbReference type="ARBA" id="ARBA00023145"/>
    </source>
</evidence>
<dbReference type="InterPro" id="IPR043146">
    <property type="entry name" value="Penicillin_amidase_N_B-knob"/>
</dbReference>
<evidence type="ECO:0000313" key="7">
    <source>
        <dbReference type="EMBL" id="SDM11155.1"/>
    </source>
</evidence>
<dbReference type="PROSITE" id="PS51318">
    <property type="entry name" value="TAT"/>
    <property type="match status" value="1"/>
</dbReference>
<dbReference type="OrthoDB" id="9759796at2"/>
<dbReference type="PANTHER" id="PTHR34218:SF3">
    <property type="entry name" value="ACYL-HOMOSERINE LACTONE ACYLASE PVDQ"/>
    <property type="match status" value="1"/>
</dbReference>
<keyword evidence="6" id="KW-0106">Calcium</keyword>
<comment type="cofactor">
    <cofactor evidence="6">
        <name>Ca(2+)</name>
        <dbReference type="ChEBI" id="CHEBI:29108"/>
    </cofactor>
    <text evidence="6">Binds 1 Ca(2+) ion per dimer.</text>
</comment>
<evidence type="ECO:0000256" key="2">
    <source>
        <dbReference type="ARBA" id="ARBA00022729"/>
    </source>
</evidence>
<dbReference type="EMBL" id="FNDJ01000036">
    <property type="protein sequence ID" value="SDM11155.1"/>
    <property type="molecule type" value="Genomic_DNA"/>
</dbReference>
<organism evidence="7 8">
    <name type="scientific">Nonomuraea jiangxiensis</name>
    <dbReference type="NCBI Taxonomy" id="633440"/>
    <lineage>
        <taxon>Bacteria</taxon>
        <taxon>Bacillati</taxon>
        <taxon>Actinomycetota</taxon>
        <taxon>Actinomycetes</taxon>
        <taxon>Streptosporangiales</taxon>
        <taxon>Streptosporangiaceae</taxon>
        <taxon>Nonomuraea</taxon>
    </lineage>
</organism>
<dbReference type="Gene3D" id="2.30.120.10">
    <property type="match status" value="1"/>
</dbReference>
<dbReference type="Proteomes" id="UP000199202">
    <property type="component" value="Unassembled WGS sequence"/>
</dbReference>
<protein>
    <submittedName>
        <fullName evidence="7">Acyl-homoserine-lactone acylase</fullName>
    </submittedName>
</protein>
<dbReference type="GO" id="GO:0017000">
    <property type="term" value="P:antibiotic biosynthetic process"/>
    <property type="evidence" value="ECO:0007669"/>
    <property type="project" value="InterPro"/>
</dbReference>
<accession>A0A1G9QLG9</accession>
<dbReference type="STRING" id="633440.SAMN05421869_13655"/>
<evidence type="ECO:0000256" key="5">
    <source>
        <dbReference type="PIRSR" id="PIRSR001227-1"/>
    </source>
</evidence>
<keyword evidence="8" id="KW-1185">Reference proteome</keyword>
<feature type="binding site" evidence="6">
    <location>
        <position position="296"/>
    </location>
    <ligand>
        <name>Ca(2+)</name>
        <dbReference type="ChEBI" id="CHEBI:29108"/>
    </ligand>
</feature>
<gene>
    <name evidence="7" type="ORF">SAMN05421869_13655</name>
</gene>
<keyword evidence="6" id="KW-0479">Metal-binding</keyword>
<dbReference type="Gene3D" id="3.60.20.10">
    <property type="entry name" value="Glutamine Phosphoribosylpyrophosphate, subunit 1, domain 1"/>
    <property type="match status" value="1"/>
</dbReference>
<dbReference type="AlphaFoldDB" id="A0A1G9QLG9"/>
<comment type="similarity">
    <text evidence="1">Belongs to the peptidase S45 family.</text>
</comment>
<dbReference type="RefSeq" id="WP_090946137.1">
    <property type="nucleotide sequence ID" value="NZ_FNDJ01000036.1"/>
</dbReference>
<evidence type="ECO:0000256" key="1">
    <source>
        <dbReference type="ARBA" id="ARBA00006586"/>
    </source>
</evidence>
<dbReference type="InterPro" id="IPR002692">
    <property type="entry name" value="S45"/>
</dbReference>
<evidence type="ECO:0000256" key="6">
    <source>
        <dbReference type="PIRSR" id="PIRSR001227-2"/>
    </source>
</evidence>
<keyword evidence="2" id="KW-0732">Signal</keyword>
<dbReference type="InterPro" id="IPR014395">
    <property type="entry name" value="Pen/GL7ACA/AHL_acylase"/>
</dbReference>
<sequence>MNHIVNAHHEGLTRRRVLGGAAGLAAGAAAVAVGLPSGTASAASVLTAPDLVRWRRQAADVTITRDDWGIPHVVGRTDADAVFGMIYAQAEDDFNRIENNYLVSLGRMAEAEGETAIWQDLRQRLFIDPEELKRDYAKCPGWLRRLMQSWADGLNYYLATHPEVRPRVITRFEPWMPLSFSEGSIGGDIERVPLSQLESFYGDRTVAMTDEELDQLLKEPTGSNGMAIAPSHTKNGHALLLINPHTSFFFRSEQHVTSGEGLNVYGAATWGQFFIYQGFNANTGWMHTSSGVDNVDEFAETIVTGPHGRRSYRYGDELRPVTTKRITLSYRTADGGRAQRTFTTYSTHHGPIVREADGKWIAFALMNKPVEALQQSFLRTKTRDYQGYLKVAAFKANSSNNTLFADSKGDIAFLVPQFMPVRDNRFDYRRPVDGSDPATDWRGLHSLAGLPQVVNPKNGWTFNTNNWPWTAAGADSPKAADFPRYFDQAGENPRGPQAIRVLSARRDFTPETLIAAAFDRHLTAFARLVPGLVAAWDALPADDQRKAGLSGPIGLLRGWDYRWGADSTATSVAVFWGEALWTATSQAAGAAGMSVWDYMAERATADQRLAALVEAKDRLTQDFGGWEVPWGEINRFQRNDGAIVQQFDDAKPSIPVPFTSSRWGSLASFGARRYPGTKRWYGTSGNSFVAVVEFGPRLRAWAVTAGGASGHPDSPHFNDQAERYASGNLRPVYFYPEDLKGHVERTYRPGR</sequence>
<reference evidence="7 8" key="1">
    <citation type="submission" date="2016-10" db="EMBL/GenBank/DDBJ databases">
        <authorList>
            <person name="de Groot N.N."/>
        </authorList>
    </citation>
    <scope>NUCLEOTIDE SEQUENCE [LARGE SCALE GENOMIC DNA]</scope>
    <source>
        <strain evidence="7 8">CGMCC 4.6533</strain>
    </source>
</reference>
<dbReference type="GO" id="GO:0016811">
    <property type="term" value="F:hydrolase activity, acting on carbon-nitrogen (but not peptide) bonds, in linear amides"/>
    <property type="evidence" value="ECO:0007669"/>
    <property type="project" value="InterPro"/>
</dbReference>
<name>A0A1G9QLG9_9ACTN</name>
<evidence type="ECO:0000256" key="3">
    <source>
        <dbReference type="ARBA" id="ARBA00022801"/>
    </source>
</evidence>
<dbReference type="GO" id="GO:0046872">
    <property type="term" value="F:metal ion binding"/>
    <property type="evidence" value="ECO:0007669"/>
    <property type="project" value="UniProtKB-KW"/>
</dbReference>
<dbReference type="InterPro" id="IPR006311">
    <property type="entry name" value="TAT_signal"/>
</dbReference>
<dbReference type="InterPro" id="IPR043147">
    <property type="entry name" value="Penicillin_amidase_A-knob"/>
</dbReference>
<dbReference type="Gene3D" id="1.10.1400.10">
    <property type="match status" value="1"/>
</dbReference>
<dbReference type="Pfam" id="PF01804">
    <property type="entry name" value="Penicil_amidase"/>
    <property type="match status" value="1"/>
</dbReference>
<dbReference type="SUPFAM" id="SSF56235">
    <property type="entry name" value="N-terminal nucleophile aminohydrolases (Ntn hydrolases)"/>
    <property type="match status" value="1"/>
</dbReference>
<dbReference type="InterPro" id="IPR023343">
    <property type="entry name" value="Penicillin_amidase_dom1"/>
</dbReference>
<feature type="binding site" evidence="6">
    <location>
        <position position="295"/>
    </location>
    <ligand>
        <name>Ca(2+)</name>
        <dbReference type="ChEBI" id="CHEBI:29108"/>
    </ligand>
</feature>
<feature type="binding site" evidence="6">
    <location>
        <position position="293"/>
    </location>
    <ligand>
        <name>Ca(2+)</name>
        <dbReference type="ChEBI" id="CHEBI:29108"/>
    </ligand>
</feature>
<keyword evidence="3" id="KW-0378">Hydrolase</keyword>
<evidence type="ECO:0000313" key="8">
    <source>
        <dbReference type="Proteomes" id="UP000199202"/>
    </source>
</evidence>
<keyword evidence="4" id="KW-0865">Zymogen</keyword>
<feature type="active site" description="Nucleophile" evidence="5">
    <location>
        <position position="223"/>
    </location>
</feature>
<dbReference type="PANTHER" id="PTHR34218">
    <property type="entry name" value="PEPTIDASE S45 PENICILLIN AMIDASE"/>
    <property type="match status" value="1"/>
</dbReference>